<keyword evidence="4" id="KW-1185">Reference proteome</keyword>
<accession>A0A9N9X290</accession>
<evidence type="ECO:0000313" key="4">
    <source>
        <dbReference type="Proteomes" id="UP001153737"/>
    </source>
</evidence>
<feature type="region of interest" description="Disordered" evidence="1">
    <location>
        <begin position="1416"/>
        <end position="1464"/>
    </location>
</feature>
<reference evidence="3" key="1">
    <citation type="submission" date="2022-01" db="EMBL/GenBank/DDBJ databases">
        <authorList>
            <person name="King R."/>
        </authorList>
    </citation>
    <scope>NUCLEOTIDE SEQUENCE</scope>
</reference>
<dbReference type="GO" id="GO:0045944">
    <property type="term" value="P:positive regulation of transcription by RNA polymerase II"/>
    <property type="evidence" value="ECO:0007669"/>
    <property type="project" value="TreeGrafter"/>
</dbReference>
<evidence type="ECO:0000259" key="2">
    <source>
        <dbReference type="Pfam" id="PF13820"/>
    </source>
</evidence>
<feature type="domain" description="Nuclear receptor coactivator 6 TRADD-N" evidence="2">
    <location>
        <begin position="12"/>
        <end position="132"/>
    </location>
</feature>
<feature type="region of interest" description="Disordered" evidence="1">
    <location>
        <begin position="568"/>
        <end position="650"/>
    </location>
</feature>
<feature type="compositionally biased region" description="Basic and acidic residues" evidence="1">
    <location>
        <begin position="727"/>
        <end position="738"/>
    </location>
</feature>
<feature type="compositionally biased region" description="Polar residues" evidence="1">
    <location>
        <begin position="1032"/>
        <end position="1041"/>
    </location>
</feature>
<feature type="compositionally biased region" description="Low complexity" evidence="1">
    <location>
        <begin position="255"/>
        <end position="271"/>
    </location>
</feature>
<dbReference type="GO" id="GO:0035097">
    <property type="term" value="C:histone methyltransferase complex"/>
    <property type="evidence" value="ECO:0007669"/>
    <property type="project" value="TreeGrafter"/>
</dbReference>
<feature type="compositionally biased region" description="Polar residues" evidence="1">
    <location>
        <begin position="1235"/>
        <end position="1271"/>
    </location>
</feature>
<gene>
    <name evidence="3" type="ORF">PHAECO_LOCUS869</name>
</gene>
<feature type="compositionally biased region" description="Pro residues" evidence="1">
    <location>
        <begin position="304"/>
        <end position="314"/>
    </location>
</feature>
<dbReference type="PANTHER" id="PTHR15690">
    <property type="entry name" value="NUCLEAR RECEPTOR COACTIVATOR 6"/>
    <property type="match status" value="1"/>
</dbReference>
<feature type="compositionally biased region" description="Polar residues" evidence="1">
    <location>
        <begin position="866"/>
        <end position="878"/>
    </location>
</feature>
<feature type="region of interest" description="Disordered" evidence="1">
    <location>
        <begin position="797"/>
        <end position="889"/>
    </location>
</feature>
<feature type="compositionally biased region" description="Low complexity" evidence="1">
    <location>
        <begin position="1001"/>
        <end position="1014"/>
    </location>
</feature>
<feature type="region of interest" description="Disordered" evidence="1">
    <location>
        <begin position="226"/>
        <end position="362"/>
    </location>
</feature>
<feature type="region of interest" description="Disordered" evidence="1">
    <location>
        <begin position="1231"/>
        <end position="1371"/>
    </location>
</feature>
<dbReference type="InterPro" id="IPR032715">
    <property type="entry name" value="NCOA6_TRADD-N"/>
</dbReference>
<dbReference type="GO" id="GO:0003713">
    <property type="term" value="F:transcription coactivator activity"/>
    <property type="evidence" value="ECO:0007669"/>
    <property type="project" value="InterPro"/>
</dbReference>
<evidence type="ECO:0000256" key="1">
    <source>
        <dbReference type="SAM" id="MobiDB-lite"/>
    </source>
</evidence>
<feature type="compositionally biased region" description="Pro residues" evidence="1">
    <location>
        <begin position="203"/>
        <end position="212"/>
    </location>
</feature>
<feature type="region of interest" description="Disordered" evidence="1">
    <location>
        <begin position="931"/>
        <end position="1097"/>
    </location>
</feature>
<feature type="region of interest" description="Disordered" evidence="1">
    <location>
        <begin position="714"/>
        <end position="768"/>
    </location>
</feature>
<feature type="compositionally biased region" description="Basic and acidic residues" evidence="1">
    <location>
        <begin position="933"/>
        <end position="947"/>
    </location>
</feature>
<reference evidence="3" key="2">
    <citation type="submission" date="2022-10" db="EMBL/GenBank/DDBJ databases">
        <authorList>
            <consortium name="ENA_rothamsted_submissions"/>
            <consortium name="culmorum"/>
            <person name="King R."/>
        </authorList>
    </citation>
    <scope>NUCLEOTIDE SEQUENCE</scope>
</reference>
<feature type="region of interest" description="Disordered" evidence="1">
    <location>
        <begin position="414"/>
        <end position="449"/>
    </location>
</feature>
<protein>
    <recommendedName>
        <fullName evidence="2">Nuclear receptor coactivator 6 TRADD-N domain-containing protein</fullName>
    </recommendedName>
</protein>
<feature type="region of interest" description="Disordered" evidence="1">
    <location>
        <begin position="1173"/>
        <end position="1216"/>
    </location>
</feature>
<feature type="compositionally biased region" description="Pro residues" evidence="1">
    <location>
        <begin position="990"/>
        <end position="1000"/>
    </location>
</feature>
<feature type="compositionally biased region" description="Low complexity" evidence="1">
    <location>
        <begin position="603"/>
        <end position="614"/>
    </location>
</feature>
<feature type="region of interest" description="Disordered" evidence="1">
    <location>
        <begin position="197"/>
        <end position="216"/>
    </location>
</feature>
<feature type="compositionally biased region" description="Basic and acidic residues" evidence="1">
    <location>
        <begin position="814"/>
        <end position="837"/>
    </location>
</feature>
<proteinExistence type="predicted"/>
<dbReference type="Pfam" id="PF13820">
    <property type="entry name" value="NCOA6_TRADD-N"/>
    <property type="match status" value="1"/>
</dbReference>
<dbReference type="Proteomes" id="UP001153737">
    <property type="component" value="Chromosome 1"/>
</dbReference>
<feature type="compositionally biased region" description="Basic and acidic residues" evidence="1">
    <location>
        <begin position="634"/>
        <end position="650"/>
    </location>
</feature>
<organism evidence="3 4">
    <name type="scientific">Phaedon cochleariae</name>
    <name type="common">Mustard beetle</name>
    <dbReference type="NCBI Taxonomy" id="80249"/>
    <lineage>
        <taxon>Eukaryota</taxon>
        <taxon>Metazoa</taxon>
        <taxon>Ecdysozoa</taxon>
        <taxon>Arthropoda</taxon>
        <taxon>Hexapoda</taxon>
        <taxon>Insecta</taxon>
        <taxon>Pterygota</taxon>
        <taxon>Neoptera</taxon>
        <taxon>Endopterygota</taxon>
        <taxon>Coleoptera</taxon>
        <taxon>Polyphaga</taxon>
        <taxon>Cucujiformia</taxon>
        <taxon>Chrysomeloidea</taxon>
        <taxon>Chrysomelidae</taxon>
        <taxon>Chrysomelinae</taxon>
        <taxon>Chrysomelini</taxon>
        <taxon>Phaedon</taxon>
    </lineage>
</organism>
<dbReference type="PANTHER" id="PTHR15690:SF0">
    <property type="entry name" value="NUCLEAR RECEPTOR COACTIVATOR 6"/>
    <property type="match status" value="1"/>
</dbReference>
<feature type="compositionally biased region" description="Polar residues" evidence="1">
    <location>
        <begin position="331"/>
        <end position="362"/>
    </location>
</feature>
<feature type="compositionally biased region" description="Polar residues" evidence="1">
    <location>
        <begin position="1420"/>
        <end position="1429"/>
    </location>
</feature>
<feature type="compositionally biased region" description="Polar residues" evidence="1">
    <location>
        <begin position="273"/>
        <end position="298"/>
    </location>
</feature>
<sequence length="1464" mass="156194">MANNSIGQELSTILTCEGDLLDPRFPARLNIVINSLNDILGDSVKVRKLEPWNSVRVTLSIPREAALRLRQLANEGSQQLRALGILSIQVDGEQVISLRLATGSINSEPQEIILRTSQDGSTSGSSNRQEQDLGLSNFLQTNATSTSLNTNNTQVQFKSPNVVCPSDSVVPKVGTSSVASNRPFPFTSMNQAIHSNRESPFNALPPPYPSKQPPVTISSPLLVNLLQNDGSKEPSGGGGVSKASKPPHLPPSVSPAPNLHLHNLHHANVPPSNCASPSALSTNTSIRQNSTILTSTTAAGGMSKPPPPPPPPQYHRPMSSSSLVKQHPMSGLQNSTAPVNSQNTPLSQNVMSHTPQPAPQTNAIQQAPAPLQPTNVYQSQTTLKKNPLLNNSSNLVGPLVQPNLNFPHAKLNKAHSLPNSVRPSHLSLAKNPSPNQAPVSNPLKQPVPKPPHPFAQHNKTNFVSHGNPVQPESAPSNLTNVMLRSLPSPPPYSVAVSRPPWDSLVDLTPTLTDLRADDLDELLPTLERELTQSPLPELPEDFLADHSTLISSAEELSDRRKFLINPLTGELEPQSSGESDSEDLKDVFTGLPSPATLSDDDTCSTTRPDTTTDQSDSETRSSDPGKPPRSKTSRSRERGRDSPALKPEKIKLRLKLEKSEPVNPAYKVDVSFVNQQPKKASASLMAGGEELRVPPLHISLRGRNSVVIKNKTKVNADGTPVKTKARKNADHAKAKRTDGAGAGSAVGEEVGGGAVASAASEGSSGSVGVEGKVWMAGMEQKKFKKLKAVHEHKDVVATLAQENDPKPKFAIHNHYKDKQKERRGSDSDLVRNNKKYLESNGAAGGEEKRRRSSQSEQQPDDGQKVLGSTNVGTITNLPQKPRKDKTKAKEAFKVTKMFSKSFGDKLQGKPVTLPTAGEMNMEAKFKQGLLEGTGEKGVPRPPHRTEVVNHVTADSNIAQETEKITKTTSTDASPDPDPDKCHTPHRDQPSDPPPDKPVPAPASVAARSPASSAANQQGEDSGIESMDALSEKSPNQASQSPHAVDMTGAGLVGQKRRGGGSGADLLDIEAQLAKMEGLNGDSDDRQDMTGNGNRLEDVNENKCDQEQTAKKCCELTCVLQDSMKQAAVTLASVLESPTLPDVQKSEISLVPLKVKKEADLELDPLPVRVTPALYTYSNPEKGVRGGSESPAPLSDDDDSDSCSTTTSLAAVGGGKQSKSLLEQLLIEIPGEHQNAVPSSHSPATRSSVRTRALSKMNSPELSSPVPTTKGGNLTVGALGSRTAPSAGKRKRNASDSSNHSVDEARKKARKVGGEAAAHTDTHGNPPLKTRQHDHVKPNNVKKPQPTTTPSTTKAQDESSDSDEPLIEKVRKPIAPVHAQAHANNALAKTAKAKGGGTIATPVSAVNSKVALVVNTRRSVRSNMPAQNTRSKGDKVANASESEALRRKTRSTVSDVESKRKKEVK</sequence>
<evidence type="ECO:0000313" key="3">
    <source>
        <dbReference type="EMBL" id="CAG9813354.1"/>
    </source>
</evidence>
<feature type="compositionally biased region" description="Gly residues" evidence="1">
    <location>
        <begin position="740"/>
        <end position="754"/>
    </location>
</feature>
<name>A0A9N9X290_PHACE</name>
<feature type="compositionally biased region" description="Polar residues" evidence="1">
    <location>
        <begin position="430"/>
        <end position="439"/>
    </location>
</feature>
<dbReference type="OrthoDB" id="5967287at2759"/>
<feature type="compositionally biased region" description="Low complexity" evidence="1">
    <location>
        <begin position="1341"/>
        <end position="1353"/>
    </location>
</feature>
<feature type="compositionally biased region" description="Basic and acidic residues" evidence="1">
    <location>
        <begin position="1455"/>
        <end position="1464"/>
    </location>
</feature>
<feature type="compositionally biased region" description="Basic and acidic residues" evidence="1">
    <location>
        <begin position="977"/>
        <end position="989"/>
    </location>
</feature>
<dbReference type="GO" id="GO:0005667">
    <property type="term" value="C:transcription regulator complex"/>
    <property type="evidence" value="ECO:0007669"/>
    <property type="project" value="TreeGrafter"/>
</dbReference>
<dbReference type="EMBL" id="OU896707">
    <property type="protein sequence ID" value="CAG9813354.1"/>
    <property type="molecule type" value="Genomic_DNA"/>
</dbReference>
<feature type="compositionally biased region" description="Low complexity" evidence="1">
    <location>
        <begin position="755"/>
        <end position="768"/>
    </location>
</feature>
<dbReference type="InterPro" id="IPR026638">
    <property type="entry name" value="NCOA6"/>
</dbReference>